<dbReference type="Proteomes" id="UP000275461">
    <property type="component" value="Unassembled WGS sequence"/>
</dbReference>
<dbReference type="RefSeq" id="WP_121442009.1">
    <property type="nucleotide sequence ID" value="NZ_RCDA01000001.1"/>
</dbReference>
<comment type="caution">
    <text evidence="2">The sequence shown here is derived from an EMBL/GenBank/DDBJ whole genome shotgun (WGS) entry which is preliminary data.</text>
</comment>
<accession>A0A498CGZ4</accession>
<evidence type="ECO:0000313" key="3">
    <source>
        <dbReference type="Proteomes" id="UP000275461"/>
    </source>
</evidence>
<organism evidence="2 3">
    <name type="scientific">Alkalispirillum mobile</name>
    <dbReference type="NCBI Taxonomy" id="85925"/>
    <lineage>
        <taxon>Bacteria</taxon>
        <taxon>Pseudomonadati</taxon>
        <taxon>Pseudomonadota</taxon>
        <taxon>Gammaproteobacteria</taxon>
        <taxon>Chromatiales</taxon>
        <taxon>Ectothiorhodospiraceae</taxon>
        <taxon>Alkalispirillum</taxon>
    </lineage>
</organism>
<dbReference type="InterPro" id="IPR009875">
    <property type="entry name" value="PilZ_domain"/>
</dbReference>
<gene>
    <name evidence="2" type="ORF">DFR31_1555</name>
</gene>
<dbReference type="OrthoDB" id="7364397at2"/>
<dbReference type="AlphaFoldDB" id="A0A498CGZ4"/>
<feature type="domain" description="PilZ" evidence="1">
    <location>
        <begin position="109"/>
        <end position="184"/>
    </location>
</feature>
<protein>
    <submittedName>
        <fullName evidence="2">PilZ domain-containing protein</fullName>
    </submittedName>
</protein>
<sequence length="186" mass="20231">MNAEELAEELADFWASALKERDWSGRLELMNRIHEQLYKDMEDEGTYRRVSPLFVAAAIGRLGAPQVVSDAQAEIYAQSGDPDHRAAARLWSQFGRAGRAGSAGPAPSERRQAPRRLVDEPSLVWIGEHTIACRLVDLSADGARVAAFGPGLQAGLRVKLAMPDGEVRWAEVVHANNASAGLRFAA</sequence>
<dbReference type="EMBL" id="RCDA01000001">
    <property type="protein sequence ID" value="RLK51611.1"/>
    <property type="molecule type" value="Genomic_DNA"/>
</dbReference>
<dbReference type="Gene3D" id="2.40.10.220">
    <property type="entry name" value="predicted glycosyltransferase like domains"/>
    <property type="match status" value="1"/>
</dbReference>
<evidence type="ECO:0000313" key="2">
    <source>
        <dbReference type="EMBL" id="RLK51611.1"/>
    </source>
</evidence>
<dbReference type="GO" id="GO:0035438">
    <property type="term" value="F:cyclic-di-GMP binding"/>
    <property type="evidence" value="ECO:0007669"/>
    <property type="project" value="InterPro"/>
</dbReference>
<proteinExistence type="predicted"/>
<keyword evidence="3" id="KW-1185">Reference proteome</keyword>
<dbReference type="Pfam" id="PF07238">
    <property type="entry name" value="PilZ"/>
    <property type="match status" value="1"/>
</dbReference>
<evidence type="ECO:0000259" key="1">
    <source>
        <dbReference type="Pfam" id="PF07238"/>
    </source>
</evidence>
<name>A0A498CGZ4_9GAMM</name>
<reference evidence="2 3" key="1">
    <citation type="submission" date="2018-10" db="EMBL/GenBank/DDBJ databases">
        <title>Genomic Encyclopedia of Type Strains, Phase IV (KMG-IV): sequencing the most valuable type-strain genomes for metagenomic binning, comparative biology and taxonomic classification.</title>
        <authorList>
            <person name="Goeker M."/>
        </authorList>
    </citation>
    <scope>NUCLEOTIDE SEQUENCE [LARGE SCALE GENOMIC DNA]</scope>
    <source>
        <strain evidence="2 3">DSM 12769</strain>
    </source>
</reference>
<dbReference type="SUPFAM" id="SSF141371">
    <property type="entry name" value="PilZ domain-like"/>
    <property type="match status" value="1"/>
</dbReference>